<protein>
    <submittedName>
        <fullName evidence="7">S-adenosyl-L-methionine-dependent methyltransferase</fullName>
    </submittedName>
</protein>
<dbReference type="Gene3D" id="1.10.10.10">
    <property type="entry name" value="Winged helix-like DNA-binding domain superfamily/Winged helix DNA-binding domain"/>
    <property type="match status" value="1"/>
</dbReference>
<dbReference type="PIRSF" id="PIRSF005739">
    <property type="entry name" value="O-mtase"/>
    <property type="match status" value="1"/>
</dbReference>
<keyword evidence="1 7" id="KW-0489">Methyltransferase</keyword>
<dbReference type="InterPro" id="IPR001077">
    <property type="entry name" value="COMT_C"/>
</dbReference>
<dbReference type="GO" id="GO:0046983">
    <property type="term" value="F:protein dimerization activity"/>
    <property type="evidence" value="ECO:0007669"/>
    <property type="project" value="InterPro"/>
</dbReference>
<dbReference type="Proteomes" id="UP000799753">
    <property type="component" value="Unassembled WGS sequence"/>
</dbReference>
<name>A0A6A6RUT7_9PLEO</name>
<dbReference type="EMBL" id="MU006789">
    <property type="protein sequence ID" value="KAF2638491.1"/>
    <property type="molecule type" value="Genomic_DNA"/>
</dbReference>
<keyword evidence="3" id="KW-0949">S-adenosyl-L-methionine</keyword>
<dbReference type="SUPFAM" id="SSF46785">
    <property type="entry name" value="Winged helix' DNA-binding domain"/>
    <property type="match status" value="1"/>
</dbReference>
<dbReference type="InterPro" id="IPR016461">
    <property type="entry name" value="COMT-like"/>
</dbReference>
<keyword evidence="8" id="KW-1185">Reference proteome</keyword>
<dbReference type="PROSITE" id="PS51683">
    <property type="entry name" value="SAM_OMT_II"/>
    <property type="match status" value="1"/>
</dbReference>
<sequence length="410" mass="45521">MQTSTLVQALNSLITSEPTSIPDNDKAKLFEACSKVAAKFQSPDKELVDMYFGPLKAIALRLAIDMRIFDFSVGKTKVSLEELSRETGCEDLFIKRVLRIIISMGLFKEVDKDVFETTPAAKAYMTDAPMAQIIIHLTETAPVAASLPSYFAQKGYTSPAVSTDCPFQYAMQTPLHNFAWIAADPKRQRAFNTMMTIRIKRSVDSKWFEVFPVSRIIDAEKTAHDGKGENGENEGKDVFLVDIGGGIGHQTIDFKTHFPGVKGRCVVQDIAPVISTITDLPTGIEAQVHDFLTPQPIYAAKIYFLAHVLHDWPDKEAGEILGHVRDAMGPESVVLLSETLMPERDASFVAAAMDLTMMAAYASLERTETQFRELLESIGFEVVEVWREKDTESGTSMLGQAVIEARLRRD</sequence>
<organism evidence="7 8">
    <name type="scientific">Massarina eburnea CBS 473.64</name>
    <dbReference type="NCBI Taxonomy" id="1395130"/>
    <lineage>
        <taxon>Eukaryota</taxon>
        <taxon>Fungi</taxon>
        <taxon>Dikarya</taxon>
        <taxon>Ascomycota</taxon>
        <taxon>Pezizomycotina</taxon>
        <taxon>Dothideomycetes</taxon>
        <taxon>Pleosporomycetidae</taxon>
        <taxon>Pleosporales</taxon>
        <taxon>Massarineae</taxon>
        <taxon>Massarinaceae</taxon>
        <taxon>Massarina</taxon>
    </lineage>
</organism>
<dbReference type="InterPro" id="IPR029063">
    <property type="entry name" value="SAM-dependent_MTases_sf"/>
</dbReference>
<dbReference type="OrthoDB" id="1535081at2759"/>
<feature type="active site" description="Proton acceptor" evidence="4">
    <location>
        <position position="310"/>
    </location>
</feature>
<evidence type="ECO:0000259" key="5">
    <source>
        <dbReference type="Pfam" id="PF00891"/>
    </source>
</evidence>
<evidence type="ECO:0000256" key="4">
    <source>
        <dbReference type="PIRSR" id="PIRSR005739-1"/>
    </source>
</evidence>
<evidence type="ECO:0000313" key="7">
    <source>
        <dbReference type="EMBL" id="KAF2638491.1"/>
    </source>
</evidence>
<evidence type="ECO:0000256" key="2">
    <source>
        <dbReference type="ARBA" id="ARBA00022679"/>
    </source>
</evidence>
<evidence type="ECO:0000256" key="3">
    <source>
        <dbReference type="ARBA" id="ARBA00022691"/>
    </source>
</evidence>
<dbReference type="Gene3D" id="3.40.50.150">
    <property type="entry name" value="Vaccinia Virus protein VP39"/>
    <property type="match status" value="1"/>
</dbReference>
<keyword evidence="2 7" id="KW-0808">Transferase</keyword>
<dbReference type="InterPro" id="IPR036390">
    <property type="entry name" value="WH_DNA-bd_sf"/>
</dbReference>
<evidence type="ECO:0000259" key="6">
    <source>
        <dbReference type="Pfam" id="PF08100"/>
    </source>
</evidence>
<dbReference type="SUPFAM" id="SSF53335">
    <property type="entry name" value="S-adenosyl-L-methionine-dependent methyltransferases"/>
    <property type="match status" value="1"/>
</dbReference>
<evidence type="ECO:0000313" key="8">
    <source>
        <dbReference type="Proteomes" id="UP000799753"/>
    </source>
</evidence>
<gene>
    <name evidence="7" type="ORF">P280DRAFT_481855</name>
</gene>
<feature type="domain" description="O-methyltransferase C-terminal" evidence="5">
    <location>
        <begin position="240"/>
        <end position="381"/>
    </location>
</feature>
<feature type="domain" description="O-methyltransferase dimerisation" evidence="6">
    <location>
        <begin position="55"/>
        <end position="127"/>
    </location>
</feature>
<dbReference type="Pfam" id="PF08100">
    <property type="entry name" value="Dimerisation"/>
    <property type="match status" value="1"/>
</dbReference>
<dbReference type="InterPro" id="IPR012967">
    <property type="entry name" value="COMT_dimerisation"/>
</dbReference>
<dbReference type="InterPro" id="IPR036388">
    <property type="entry name" value="WH-like_DNA-bd_sf"/>
</dbReference>
<reference evidence="7" key="1">
    <citation type="journal article" date="2020" name="Stud. Mycol.">
        <title>101 Dothideomycetes genomes: a test case for predicting lifestyles and emergence of pathogens.</title>
        <authorList>
            <person name="Haridas S."/>
            <person name="Albert R."/>
            <person name="Binder M."/>
            <person name="Bloem J."/>
            <person name="Labutti K."/>
            <person name="Salamov A."/>
            <person name="Andreopoulos B."/>
            <person name="Baker S."/>
            <person name="Barry K."/>
            <person name="Bills G."/>
            <person name="Bluhm B."/>
            <person name="Cannon C."/>
            <person name="Castanera R."/>
            <person name="Culley D."/>
            <person name="Daum C."/>
            <person name="Ezra D."/>
            <person name="Gonzalez J."/>
            <person name="Henrissat B."/>
            <person name="Kuo A."/>
            <person name="Liang C."/>
            <person name="Lipzen A."/>
            <person name="Lutzoni F."/>
            <person name="Magnuson J."/>
            <person name="Mondo S."/>
            <person name="Nolan M."/>
            <person name="Ohm R."/>
            <person name="Pangilinan J."/>
            <person name="Park H.-J."/>
            <person name="Ramirez L."/>
            <person name="Alfaro M."/>
            <person name="Sun H."/>
            <person name="Tritt A."/>
            <person name="Yoshinaga Y."/>
            <person name="Zwiers L.-H."/>
            <person name="Turgeon B."/>
            <person name="Goodwin S."/>
            <person name="Spatafora J."/>
            <person name="Crous P."/>
            <person name="Grigoriev I."/>
        </authorList>
    </citation>
    <scope>NUCLEOTIDE SEQUENCE</scope>
    <source>
        <strain evidence="7">CBS 473.64</strain>
    </source>
</reference>
<dbReference type="GO" id="GO:0032259">
    <property type="term" value="P:methylation"/>
    <property type="evidence" value="ECO:0007669"/>
    <property type="project" value="UniProtKB-KW"/>
</dbReference>
<dbReference type="PANTHER" id="PTHR43712:SF11">
    <property type="entry name" value="O-METHYLTRANSFERASE (AFU_ORTHOLOGUE AFUA_2G17820)-RELATED"/>
    <property type="match status" value="1"/>
</dbReference>
<dbReference type="AlphaFoldDB" id="A0A6A6RUT7"/>
<dbReference type="Pfam" id="PF00891">
    <property type="entry name" value="Methyltransf_2"/>
    <property type="match status" value="1"/>
</dbReference>
<proteinExistence type="predicted"/>
<dbReference type="GO" id="GO:0008171">
    <property type="term" value="F:O-methyltransferase activity"/>
    <property type="evidence" value="ECO:0007669"/>
    <property type="project" value="InterPro"/>
</dbReference>
<dbReference type="PANTHER" id="PTHR43712">
    <property type="entry name" value="PUTATIVE (AFU_ORTHOLOGUE AFUA_4G14580)-RELATED"/>
    <property type="match status" value="1"/>
</dbReference>
<evidence type="ECO:0000256" key="1">
    <source>
        <dbReference type="ARBA" id="ARBA00022603"/>
    </source>
</evidence>
<accession>A0A6A6RUT7</accession>